<dbReference type="EMBL" id="OK499972">
    <property type="protein sequence ID" value="UGO46249.1"/>
    <property type="molecule type" value="Genomic_DNA"/>
</dbReference>
<accession>A0AAE8YPD8</accession>
<protein>
    <submittedName>
        <fullName evidence="1">Uncharacterized protein</fullName>
    </submittedName>
</protein>
<sequence>MGGIFMVYGVGDIVQRNTNVKMEYFIVVDVFIRFSKEHHSNFGIDEKDTHYTAVQIYPVEKEGFLLNFKADAVNTVALLSQKQHEVIMEMIERKRKEKGMKWEAEYIKTIQEKTANNGFKQALNTSFKQAEVKPKKKRGRPKKLKDKDDVVEYHKLETIDDCLDALNNLTALHKMFGDEAYIQLKEVVTDRIKELC</sequence>
<evidence type="ECO:0000313" key="1">
    <source>
        <dbReference type="EMBL" id="UGO46249.1"/>
    </source>
</evidence>
<proteinExistence type="predicted"/>
<organism evidence="1 2">
    <name type="scientific">Bacillus phage vB_BanS_Chewbecca</name>
    <dbReference type="NCBI Taxonomy" id="2894786"/>
    <lineage>
        <taxon>Viruses</taxon>
        <taxon>Duplodnaviria</taxon>
        <taxon>Heunggongvirae</taxon>
        <taxon>Uroviricota</taxon>
        <taxon>Caudoviricetes</taxon>
        <taxon>Joanripponvirinae</taxon>
        <taxon>Tsamsavirus</taxon>
        <taxon>Tsamsavirus chewbecca</taxon>
    </lineage>
</organism>
<keyword evidence="2" id="KW-1185">Reference proteome</keyword>
<dbReference type="Proteomes" id="UP000827751">
    <property type="component" value="Segment"/>
</dbReference>
<reference evidence="1 2" key="1">
    <citation type="submission" date="2021-10" db="EMBL/GenBank/DDBJ databases">
        <authorList>
            <person name="Lavering E.D."/>
            <person name="James R."/>
            <person name="Fairhom J.D."/>
            <person name="Ogilvie B.H."/>
            <person name="Thurgood T.L."/>
            <person name="Robison R.A."/>
            <person name="Grose J.H."/>
        </authorList>
    </citation>
    <scope>NUCLEOTIDE SEQUENCE [LARGE SCALE GENOMIC DNA]</scope>
</reference>
<name>A0AAE8YPD8_9CAUD</name>
<evidence type="ECO:0000313" key="2">
    <source>
        <dbReference type="Proteomes" id="UP000827751"/>
    </source>
</evidence>
<gene>
    <name evidence="1" type="ORF">CHEWBECCA_166</name>
</gene>